<feature type="signal peptide" evidence="1">
    <location>
        <begin position="1"/>
        <end position="19"/>
    </location>
</feature>
<sequence length="128" mass="14949">MNILKFIYLFIFLSSSAYSVCNIEATCTSPLLEDTTKHRIKPISLRLKEFNNALKTLATRLEYGNSLNEYEIFEFNKLYHRYTIRLMSNKKLVYDLINLKNVALMEAETEAIKSTVIIENINKDKNDD</sequence>
<gene>
    <name evidence="2" type="ORF">HELGO_WM3236</name>
</gene>
<organism evidence="2">
    <name type="scientific">uncultured Sulfurovum sp</name>
    <dbReference type="NCBI Taxonomy" id="269237"/>
    <lineage>
        <taxon>Bacteria</taxon>
        <taxon>Pseudomonadati</taxon>
        <taxon>Campylobacterota</taxon>
        <taxon>Epsilonproteobacteria</taxon>
        <taxon>Campylobacterales</taxon>
        <taxon>Sulfurovaceae</taxon>
        <taxon>Sulfurovum</taxon>
        <taxon>environmental samples</taxon>
    </lineage>
</organism>
<dbReference type="AlphaFoldDB" id="A0A6S6SP80"/>
<evidence type="ECO:0000313" key="2">
    <source>
        <dbReference type="EMBL" id="CAA6806870.1"/>
    </source>
</evidence>
<name>A0A6S6SP80_9BACT</name>
<feature type="chain" id="PRO_5028177531" evidence="1">
    <location>
        <begin position="20"/>
        <end position="128"/>
    </location>
</feature>
<dbReference type="EMBL" id="CACVAS010000047">
    <property type="protein sequence ID" value="CAA6806870.1"/>
    <property type="molecule type" value="Genomic_DNA"/>
</dbReference>
<accession>A0A6S6SP80</accession>
<evidence type="ECO:0000256" key="1">
    <source>
        <dbReference type="SAM" id="SignalP"/>
    </source>
</evidence>
<keyword evidence="1" id="KW-0732">Signal</keyword>
<protein>
    <submittedName>
        <fullName evidence="2">Uncharacterized protein</fullName>
    </submittedName>
</protein>
<reference evidence="2" key="1">
    <citation type="submission" date="2020-01" db="EMBL/GenBank/DDBJ databases">
        <authorList>
            <person name="Meier V. D."/>
            <person name="Meier V D."/>
        </authorList>
    </citation>
    <scope>NUCLEOTIDE SEQUENCE</scope>
    <source>
        <strain evidence="2">HLG_WM_MAG_01</strain>
    </source>
</reference>
<proteinExistence type="predicted"/>